<dbReference type="InterPro" id="IPR016920">
    <property type="entry name" value="UCP029477"/>
</dbReference>
<protein>
    <recommendedName>
        <fullName evidence="1">DUF2383 domain-containing protein</fullName>
    </recommendedName>
</protein>
<dbReference type="PIRSF" id="PIRSF029477">
    <property type="entry name" value="UCP029477"/>
    <property type="match status" value="1"/>
</dbReference>
<keyword evidence="3" id="KW-1185">Reference proteome</keyword>
<dbReference type="InterPro" id="IPR011971">
    <property type="entry name" value="CHP02284"/>
</dbReference>
<name>A0A2S1L966_9FLAO</name>
<dbReference type="OrthoDB" id="282393at2"/>
<proteinExistence type="predicted"/>
<evidence type="ECO:0000259" key="1">
    <source>
        <dbReference type="Pfam" id="PF09537"/>
    </source>
</evidence>
<dbReference type="InterPro" id="IPR019052">
    <property type="entry name" value="DUF2383"/>
</dbReference>
<dbReference type="KEGG" id="ffa:FFWV33_01385"/>
<evidence type="ECO:0000313" key="2">
    <source>
        <dbReference type="EMBL" id="AWG20273.1"/>
    </source>
</evidence>
<sequence length="153" mass="16902">MENTAHNTEATVNILENLIVILNDGKLGYTNAAESVEDTHLKTDFLVFARERSLMIVELQDEVNKLGKSTDTEGGPMGALHRAWIDLKSIFTGGDKEAIINACITGEKAAIEEYENALKDVQLNTMLHPVIIKQMASIQSTLARIEMKKMTSI</sequence>
<dbReference type="Pfam" id="PF09537">
    <property type="entry name" value="DUF2383"/>
    <property type="match status" value="1"/>
</dbReference>
<dbReference type="InterPro" id="IPR012347">
    <property type="entry name" value="Ferritin-like"/>
</dbReference>
<dbReference type="EMBL" id="CP020918">
    <property type="protein sequence ID" value="AWG20273.1"/>
    <property type="molecule type" value="Genomic_DNA"/>
</dbReference>
<dbReference type="AlphaFoldDB" id="A0A2S1L966"/>
<feature type="domain" description="DUF2383" evidence="1">
    <location>
        <begin position="11"/>
        <end position="120"/>
    </location>
</feature>
<accession>A0A2S1L966</accession>
<dbReference type="RefSeq" id="WP_108739239.1">
    <property type="nucleotide sequence ID" value="NZ_CP020918.1"/>
</dbReference>
<dbReference type="Gene3D" id="1.20.1260.10">
    <property type="match status" value="1"/>
</dbReference>
<gene>
    <name evidence="2" type="ORF">FFWV33_01385</name>
</gene>
<evidence type="ECO:0000313" key="3">
    <source>
        <dbReference type="Proteomes" id="UP000244527"/>
    </source>
</evidence>
<organism evidence="2 3">
    <name type="scientific">Flavobacterium faecale</name>
    <dbReference type="NCBI Taxonomy" id="1355330"/>
    <lineage>
        <taxon>Bacteria</taxon>
        <taxon>Pseudomonadati</taxon>
        <taxon>Bacteroidota</taxon>
        <taxon>Flavobacteriia</taxon>
        <taxon>Flavobacteriales</taxon>
        <taxon>Flavobacteriaceae</taxon>
        <taxon>Flavobacterium</taxon>
    </lineage>
</organism>
<dbReference type="NCBIfam" id="TIGR02284">
    <property type="entry name" value="PA2169 family four-helix-bundle protein"/>
    <property type="match status" value="1"/>
</dbReference>
<reference evidence="2 3" key="1">
    <citation type="submission" date="2017-04" db="EMBL/GenBank/DDBJ databases">
        <title>Compelte genome sequence of WV33.</title>
        <authorList>
            <person name="Lee P.C."/>
        </authorList>
    </citation>
    <scope>NUCLEOTIDE SEQUENCE [LARGE SCALE GENOMIC DNA]</scope>
    <source>
        <strain evidence="2 3">WV33</strain>
    </source>
</reference>
<dbReference type="Proteomes" id="UP000244527">
    <property type="component" value="Chromosome"/>
</dbReference>